<feature type="repeat" description="ANK" evidence="6">
    <location>
        <begin position="441"/>
        <end position="473"/>
    </location>
</feature>
<keyword evidence="3 6" id="KW-0040">ANK repeat</keyword>
<dbReference type="PROSITE" id="PS50088">
    <property type="entry name" value="ANK_REPEAT"/>
    <property type="match status" value="4"/>
</dbReference>
<evidence type="ECO:0000256" key="5">
    <source>
        <dbReference type="ARBA" id="ARBA00023422"/>
    </source>
</evidence>
<keyword evidence="4" id="KW-0443">Lipid metabolism</keyword>
<dbReference type="Pfam" id="PF12796">
    <property type="entry name" value="Ank_2"/>
    <property type="match status" value="1"/>
</dbReference>
<evidence type="ECO:0000256" key="1">
    <source>
        <dbReference type="ARBA" id="ARBA00013278"/>
    </source>
</evidence>
<dbReference type="GO" id="GO:0004623">
    <property type="term" value="F:phospholipase A2 activity"/>
    <property type="evidence" value="ECO:0007669"/>
    <property type="project" value="UniProtKB-EC"/>
</dbReference>
<feature type="repeat" description="ANK" evidence="6">
    <location>
        <begin position="373"/>
        <end position="396"/>
    </location>
</feature>
<dbReference type="SMART" id="SM00248">
    <property type="entry name" value="ANK"/>
    <property type="match status" value="4"/>
</dbReference>
<evidence type="ECO:0000256" key="4">
    <source>
        <dbReference type="ARBA" id="ARBA00023098"/>
    </source>
</evidence>
<evidence type="ECO:0000256" key="7">
    <source>
        <dbReference type="PROSITE-ProRule" id="PRU01161"/>
    </source>
</evidence>
<gene>
    <name evidence="9" type="ORF">NF27_GP00030</name>
</gene>
<dbReference type="STRING" id="86105.NF27_GP00030"/>
<accession>A0A0C1MRK1</accession>
<dbReference type="PROSITE" id="PS51635">
    <property type="entry name" value="PNPLA"/>
    <property type="match status" value="1"/>
</dbReference>
<name>A0A0C1MRK1_9RICK</name>
<dbReference type="Proteomes" id="UP000031258">
    <property type="component" value="Unassembled WGS sequence"/>
</dbReference>
<feature type="repeat" description="ANK" evidence="6">
    <location>
        <begin position="475"/>
        <end position="507"/>
    </location>
</feature>
<dbReference type="EMBL" id="JSWE01000162">
    <property type="protein sequence ID" value="KIE04677.1"/>
    <property type="molecule type" value="Genomic_DNA"/>
</dbReference>
<evidence type="ECO:0000256" key="2">
    <source>
        <dbReference type="ARBA" id="ARBA00022737"/>
    </source>
</evidence>
<reference evidence="9 10" key="1">
    <citation type="submission" date="2014-11" db="EMBL/GenBank/DDBJ databases">
        <title>A Rickettsiales Symbiont of Amoebae With Ancient Features.</title>
        <authorList>
            <person name="Schulz F."/>
            <person name="Martijn J."/>
            <person name="Wascher F."/>
            <person name="Kostanjsek R."/>
            <person name="Ettema T.J."/>
            <person name="Horn M."/>
        </authorList>
    </citation>
    <scope>NUCLEOTIDE SEQUENCE [LARGE SCALE GENOMIC DNA]</scope>
    <source>
        <strain evidence="9 10">UWC36</strain>
    </source>
</reference>
<comment type="caution">
    <text evidence="9">The sequence shown here is derived from an EMBL/GenBank/DDBJ whole genome shotgun (WGS) entry which is preliminary data.</text>
</comment>
<dbReference type="AlphaFoldDB" id="A0A0C1MRK1"/>
<feature type="repeat" description="ANK" evidence="6">
    <location>
        <begin position="408"/>
        <end position="440"/>
    </location>
</feature>
<comment type="catalytic activity">
    <reaction evidence="5">
        <text>a 1,2-diacyl-sn-glycero-3-phosphocholine + H2O = a 1-acyl-sn-glycero-3-phosphocholine + a fatty acid + H(+)</text>
        <dbReference type="Rhea" id="RHEA:15801"/>
        <dbReference type="ChEBI" id="CHEBI:15377"/>
        <dbReference type="ChEBI" id="CHEBI:15378"/>
        <dbReference type="ChEBI" id="CHEBI:28868"/>
        <dbReference type="ChEBI" id="CHEBI:57643"/>
        <dbReference type="ChEBI" id="CHEBI:58168"/>
        <dbReference type="EC" id="3.1.1.4"/>
    </reaction>
    <physiologicalReaction direction="left-to-right" evidence="5">
        <dbReference type="Rhea" id="RHEA:15802"/>
    </physiologicalReaction>
</comment>
<organism evidence="9 10">
    <name type="scientific">Candidatus Jidaibacter acanthamoebae</name>
    <dbReference type="NCBI Taxonomy" id="86105"/>
    <lineage>
        <taxon>Bacteria</taxon>
        <taxon>Pseudomonadati</taxon>
        <taxon>Pseudomonadota</taxon>
        <taxon>Alphaproteobacteria</taxon>
        <taxon>Rickettsiales</taxon>
        <taxon>Candidatus Midichloriaceae</taxon>
        <taxon>Candidatus Jidaibacter</taxon>
    </lineage>
</organism>
<evidence type="ECO:0000259" key="8">
    <source>
        <dbReference type="PROSITE" id="PS51635"/>
    </source>
</evidence>
<sequence>MVAAKLGNKDATFMDACKAILNQKGDSYNFKYMYFTGANLSTGYYEIFSHEHTPDMKIADAVRISMSIPLVFTAKRYTKPGKKESDLYVDGGVLNNYPLHIFDERNQPNMKTLGFRVDYLDELTILRDGVEPVRNEIGGFISYSKALFETMMNVSNNITRRSDDKIRTVFIDITGVNTLSFNLSEERKQQLIESGSKATRMYLISRPDKLKTNNSRLEKFDRKRIYEKASEVYYCTIGEESAKVQYWFKDSDLKPIHKYVDRLKEQERVSLVEIFTGAVDDRIKVVEVITSKLSLEEIEKWDSSIKKASGELKQISALPLVRVESWKKQEYVELKSIKKHISLELIEAAHVGNSDRVIDLLSARVAPDSVDKHGCTALHYASDFGYYKIVELLLRNIPAPNINLRDNSGETALHRASFQGHTNVVSLLLQHNANIDVKSAYGATPLHRAAYNGHKEVMAELIKLGSAINAIDEIMQNTPLHWVVAHNHKEAAELLLKQGADTTIRNKEGKVALDYAQSFEIKEIFRQSGLDRGVSREI</sequence>
<dbReference type="Pfam" id="PF00023">
    <property type="entry name" value="Ank"/>
    <property type="match status" value="1"/>
</dbReference>
<keyword evidence="10" id="KW-1185">Reference proteome</keyword>
<evidence type="ECO:0000313" key="10">
    <source>
        <dbReference type="Proteomes" id="UP000031258"/>
    </source>
</evidence>
<dbReference type="SUPFAM" id="SSF48403">
    <property type="entry name" value="Ankyrin repeat"/>
    <property type="match status" value="1"/>
</dbReference>
<dbReference type="Gene3D" id="1.25.40.20">
    <property type="entry name" value="Ankyrin repeat-containing domain"/>
    <property type="match status" value="2"/>
</dbReference>
<feature type="short sequence motif" description="DGA/G" evidence="7">
    <location>
        <begin position="90"/>
        <end position="92"/>
    </location>
</feature>
<comment type="caution">
    <text evidence="7">Lacks conserved residue(s) required for the propagation of feature annotation.</text>
</comment>
<evidence type="ECO:0000313" key="9">
    <source>
        <dbReference type="EMBL" id="KIE04677.1"/>
    </source>
</evidence>
<dbReference type="InterPro" id="IPR016035">
    <property type="entry name" value="Acyl_Trfase/lysoPLipase"/>
</dbReference>
<dbReference type="PANTHER" id="PTHR24171">
    <property type="entry name" value="ANKYRIN REPEAT DOMAIN-CONTAINING PROTEIN 39-RELATED"/>
    <property type="match status" value="1"/>
</dbReference>
<dbReference type="Pfam" id="PF01734">
    <property type="entry name" value="Patatin"/>
    <property type="match status" value="1"/>
</dbReference>
<protein>
    <recommendedName>
        <fullName evidence="1">phospholipase A2</fullName>
        <ecNumber evidence="1">3.1.1.4</ecNumber>
    </recommendedName>
</protein>
<evidence type="ECO:0000256" key="6">
    <source>
        <dbReference type="PROSITE-ProRule" id="PRU00023"/>
    </source>
</evidence>
<dbReference type="PATRIC" id="fig|86105.3.peg.1506"/>
<dbReference type="InterPro" id="IPR036770">
    <property type="entry name" value="Ankyrin_rpt-contain_sf"/>
</dbReference>
<dbReference type="EC" id="3.1.1.4" evidence="1"/>
<dbReference type="InterPro" id="IPR002110">
    <property type="entry name" value="Ankyrin_rpt"/>
</dbReference>
<dbReference type="InterPro" id="IPR002641">
    <property type="entry name" value="PNPLA_dom"/>
</dbReference>
<dbReference type="SUPFAM" id="SSF52151">
    <property type="entry name" value="FabD/lysophospholipase-like"/>
    <property type="match status" value="1"/>
</dbReference>
<keyword evidence="2" id="KW-0677">Repeat</keyword>
<dbReference type="Gene3D" id="3.40.1090.10">
    <property type="entry name" value="Cytosolic phospholipase A2 catalytic domain"/>
    <property type="match status" value="1"/>
</dbReference>
<dbReference type="GO" id="GO:0006629">
    <property type="term" value="P:lipid metabolic process"/>
    <property type="evidence" value="ECO:0007669"/>
    <property type="project" value="UniProtKB-KW"/>
</dbReference>
<dbReference type="PRINTS" id="PR01415">
    <property type="entry name" value="ANKYRIN"/>
</dbReference>
<proteinExistence type="predicted"/>
<evidence type="ECO:0000256" key="3">
    <source>
        <dbReference type="ARBA" id="ARBA00023043"/>
    </source>
</evidence>
<feature type="domain" description="PNPLA" evidence="8">
    <location>
        <begin position="1"/>
        <end position="103"/>
    </location>
</feature>
<dbReference type="PROSITE" id="PS50297">
    <property type="entry name" value="ANK_REP_REGION"/>
    <property type="match status" value="4"/>
</dbReference>